<organism evidence="1">
    <name type="scientific">marine sediment metagenome</name>
    <dbReference type="NCBI Taxonomy" id="412755"/>
    <lineage>
        <taxon>unclassified sequences</taxon>
        <taxon>metagenomes</taxon>
        <taxon>ecological metagenomes</taxon>
    </lineage>
</organism>
<accession>X1IKG4</accession>
<dbReference type="EMBL" id="BARU01017241">
    <property type="protein sequence ID" value="GAH58033.1"/>
    <property type="molecule type" value="Genomic_DNA"/>
</dbReference>
<name>X1IKG4_9ZZZZ</name>
<reference evidence="1" key="1">
    <citation type="journal article" date="2014" name="Front. Microbiol.">
        <title>High frequency of phylogenetically diverse reductive dehalogenase-homologous genes in deep subseafloor sedimentary metagenomes.</title>
        <authorList>
            <person name="Kawai M."/>
            <person name="Futagami T."/>
            <person name="Toyoda A."/>
            <person name="Takaki Y."/>
            <person name="Nishi S."/>
            <person name="Hori S."/>
            <person name="Arai W."/>
            <person name="Tsubouchi T."/>
            <person name="Morono Y."/>
            <person name="Uchiyama I."/>
            <person name="Ito T."/>
            <person name="Fujiyama A."/>
            <person name="Inagaki F."/>
            <person name="Takami H."/>
        </authorList>
    </citation>
    <scope>NUCLEOTIDE SEQUENCE</scope>
    <source>
        <strain evidence="1">Expedition CK06-06</strain>
    </source>
</reference>
<proteinExistence type="predicted"/>
<sequence length="125" mass="14631">MFSRMDEIVKKFDEFSDVQQVQVGELVKNPFELETFLDNVGETSDTEGRSSDIEAERMRQQWIRQQTKNLQLLSIMRSDQGNCCMINDRILYERDSIRGFKVRQISDSFVKLESEGVEIVLKLSE</sequence>
<protein>
    <submittedName>
        <fullName evidence="1">Uncharacterized protein</fullName>
    </submittedName>
</protein>
<gene>
    <name evidence="1" type="ORF">S03H2_28614</name>
</gene>
<evidence type="ECO:0000313" key="1">
    <source>
        <dbReference type="EMBL" id="GAH58033.1"/>
    </source>
</evidence>
<dbReference type="AlphaFoldDB" id="X1IKG4"/>
<comment type="caution">
    <text evidence="1">The sequence shown here is derived from an EMBL/GenBank/DDBJ whole genome shotgun (WGS) entry which is preliminary data.</text>
</comment>